<evidence type="ECO:0000256" key="2">
    <source>
        <dbReference type="SAM" id="Phobius"/>
    </source>
</evidence>
<feature type="region of interest" description="Disordered" evidence="1">
    <location>
        <begin position="46"/>
        <end position="69"/>
    </location>
</feature>
<dbReference type="STRING" id="398579.Spea_2220"/>
<feature type="compositionally biased region" description="Basic and acidic residues" evidence="1">
    <location>
        <begin position="49"/>
        <end position="69"/>
    </location>
</feature>
<dbReference type="Pfam" id="PF03597">
    <property type="entry name" value="FixS"/>
    <property type="match status" value="1"/>
</dbReference>
<evidence type="ECO:0000313" key="3">
    <source>
        <dbReference type="EMBL" id="ABV87540.1"/>
    </source>
</evidence>
<organism evidence="3 4">
    <name type="scientific">Shewanella pealeana (strain ATCC 700345 / ANG-SQ1)</name>
    <dbReference type="NCBI Taxonomy" id="398579"/>
    <lineage>
        <taxon>Bacteria</taxon>
        <taxon>Pseudomonadati</taxon>
        <taxon>Pseudomonadota</taxon>
        <taxon>Gammaproteobacteria</taxon>
        <taxon>Alteromonadales</taxon>
        <taxon>Shewanellaceae</taxon>
        <taxon>Shewanella</taxon>
    </lineage>
</organism>
<dbReference type="eggNOG" id="COG3197">
    <property type="taxonomic scope" value="Bacteria"/>
</dbReference>
<accession>A8H4Q3</accession>
<dbReference type="HOGENOM" id="CLU_176840_1_0_6"/>
<name>A8H4Q3_SHEPA</name>
<gene>
    <name evidence="3" type="ordered locus">Spea_2220</name>
</gene>
<evidence type="ECO:0000256" key="1">
    <source>
        <dbReference type="SAM" id="MobiDB-lite"/>
    </source>
</evidence>
<dbReference type="Proteomes" id="UP000002608">
    <property type="component" value="Chromosome"/>
</dbReference>
<dbReference type="InterPro" id="IPR004714">
    <property type="entry name" value="Cyt_oxidase_maturation_cbb3"/>
</dbReference>
<dbReference type="AlphaFoldDB" id="A8H4Q3"/>
<evidence type="ECO:0000313" key="4">
    <source>
        <dbReference type="Proteomes" id="UP000002608"/>
    </source>
</evidence>
<dbReference type="KEGG" id="spl:Spea_2220"/>
<proteinExistence type="predicted"/>
<dbReference type="RefSeq" id="WP_012155456.1">
    <property type="nucleotide sequence ID" value="NC_009901.1"/>
</dbReference>
<feature type="transmembrane region" description="Helical" evidence="2">
    <location>
        <begin position="6"/>
        <end position="26"/>
    </location>
</feature>
<protein>
    <submittedName>
        <fullName evidence="3">Cytochrome oxidase maturation protein, cbb3-type</fullName>
    </submittedName>
</protein>
<dbReference type="OrthoDB" id="9802763at2"/>
<keyword evidence="2" id="KW-0472">Membrane</keyword>
<reference evidence="3 4" key="1">
    <citation type="submission" date="2007-10" db="EMBL/GenBank/DDBJ databases">
        <title>Complete sequence of Shewanella pealeana ATCC 700345.</title>
        <authorList>
            <consortium name="US DOE Joint Genome Institute"/>
            <person name="Copeland A."/>
            <person name="Lucas S."/>
            <person name="Lapidus A."/>
            <person name="Barry K."/>
            <person name="Glavina del Rio T."/>
            <person name="Dalin E."/>
            <person name="Tice H."/>
            <person name="Pitluck S."/>
            <person name="Chertkov O."/>
            <person name="Brettin T."/>
            <person name="Bruce D."/>
            <person name="Detter J.C."/>
            <person name="Han C."/>
            <person name="Schmutz J."/>
            <person name="Larimer F."/>
            <person name="Land M."/>
            <person name="Hauser L."/>
            <person name="Kyrpides N."/>
            <person name="Kim E."/>
            <person name="Zhao J.-S.Z."/>
            <person name="Manno D."/>
            <person name="Hawari J."/>
            <person name="Richardson P."/>
        </authorList>
    </citation>
    <scope>NUCLEOTIDE SEQUENCE [LARGE SCALE GENOMIC DNA]</scope>
    <source>
        <strain evidence="4">ATCC 700345 / ANG-SQ1</strain>
    </source>
</reference>
<dbReference type="NCBIfam" id="TIGR00847">
    <property type="entry name" value="ccoS"/>
    <property type="match status" value="1"/>
</dbReference>
<dbReference type="PANTHER" id="PTHR41532">
    <property type="entry name" value="FIXS PROTEIN"/>
    <property type="match status" value="1"/>
</dbReference>
<dbReference type="EMBL" id="CP000851">
    <property type="protein sequence ID" value="ABV87540.1"/>
    <property type="molecule type" value="Genomic_DNA"/>
</dbReference>
<dbReference type="PANTHER" id="PTHR41532:SF1">
    <property type="entry name" value="FIXS PROTEIN"/>
    <property type="match status" value="1"/>
</dbReference>
<keyword evidence="2" id="KW-1133">Transmembrane helix</keyword>
<keyword evidence="2" id="KW-0812">Transmembrane</keyword>
<keyword evidence="4" id="KW-1185">Reference proteome</keyword>
<sequence>MSIIYVLIPIAMLFVLVAVGVFFWAVKSDQFDDLEKQSVSILFEEDEAPKEKPQANKLDENNPSKKSAE</sequence>